<dbReference type="AlphaFoldDB" id="A0A8H6S6Q0"/>
<protein>
    <submittedName>
        <fullName evidence="2">Uncharacterized protein</fullName>
    </submittedName>
</protein>
<evidence type="ECO:0000256" key="1">
    <source>
        <dbReference type="SAM" id="MobiDB-lite"/>
    </source>
</evidence>
<proteinExistence type="predicted"/>
<accession>A0A8H6S6Q0</accession>
<evidence type="ECO:0000313" key="3">
    <source>
        <dbReference type="Proteomes" id="UP000613580"/>
    </source>
</evidence>
<evidence type="ECO:0000313" key="2">
    <source>
        <dbReference type="EMBL" id="KAF7293318.1"/>
    </source>
</evidence>
<feature type="region of interest" description="Disordered" evidence="1">
    <location>
        <begin position="503"/>
        <end position="533"/>
    </location>
</feature>
<dbReference type="OrthoDB" id="2418900at2759"/>
<comment type="caution">
    <text evidence="2">The sequence shown here is derived from an EMBL/GenBank/DDBJ whole genome shotgun (WGS) entry which is preliminary data.</text>
</comment>
<sequence length="746" mass="84275">MIKFGAKPSYTNAYSFYQKIDALPSGPQWRCELMELTGDKTGADGKIMTEEVEFWHRDALECLEEIMGNPAFKDHMSYAPKHVYRDEDGKNREYSEMYSGDLWWGLQGKIDIGHTVIPVIIGSDETQLSSFSGDKKAHPVYVTVGNIDFDIRRKPSKHAAILLGYIPVSKLHIFSNSKRSGARHQLFHDCMRKLLSSLKEAGDGWKPLRSFARFRTKRGDPILSAPRDPEETLKVLQQQANGSKPAAFEELGLRRTDPFWKNLPHANIHTSFPPDLLHQLDKGVFKDHTVAWATAAFDLDSETQNEAEVDKRFQAMPSHPAMRHFGQGISLVSQWTGNEYGHMEKIFLGVINGIGNSDVILAVRAILDFIHYAHFEVHTDKSLQKLHDAWHTFHKHKHVFITLGIRKHFNIPKVHAMWHHVRLIQLFGSAGGTSTELSERLHIDCAKLGYRASNRKNYTAQMTRWLSRREAIWRFTAYLEWAIPTYDSTRGSAAGVLDPEDLDDEEELGAGGARPQEADVASSSTSEKNPPPFKIAKTAPFKVSVSDLEAKFGANDFLVHLRAFLDQEPQLEVPRNFDAIDAEFPVYNRITVFIPPVVQVSKTAIADPIRATCAVPALDLKKAVPAHFDTVLARREAPPKKPQKRLSLEGLFPGRVRAIFSLPIEYGEFRTPLAYVEWYQPQLTTTAAAPQSYRLLSLTGAATWFPKFSRTIAPGITSDNALDIVKDFYLNPYLRHIDFVLLRGVE</sequence>
<dbReference type="Pfam" id="PF18759">
    <property type="entry name" value="Plavaka"/>
    <property type="match status" value="2"/>
</dbReference>
<organism evidence="2 3">
    <name type="scientific">Mycena chlorophos</name>
    <name type="common">Agaric fungus</name>
    <name type="synonym">Agaricus chlorophos</name>
    <dbReference type="NCBI Taxonomy" id="658473"/>
    <lineage>
        <taxon>Eukaryota</taxon>
        <taxon>Fungi</taxon>
        <taxon>Dikarya</taxon>
        <taxon>Basidiomycota</taxon>
        <taxon>Agaricomycotina</taxon>
        <taxon>Agaricomycetes</taxon>
        <taxon>Agaricomycetidae</taxon>
        <taxon>Agaricales</taxon>
        <taxon>Marasmiineae</taxon>
        <taxon>Mycenaceae</taxon>
        <taxon>Mycena</taxon>
    </lineage>
</organism>
<name>A0A8H6S6Q0_MYCCL</name>
<dbReference type="Proteomes" id="UP000613580">
    <property type="component" value="Unassembled WGS sequence"/>
</dbReference>
<gene>
    <name evidence="2" type="ORF">HMN09_01211300</name>
</gene>
<dbReference type="InterPro" id="IPR041078">
    <property type="entry name" value="Plavaka"/>
</dbReference>
<reference evidence="2" key="1">
    <citation type="submission" date="2020-05" db="EMBL/GenBank/DDBJ databases">
        <title>Mycena genomes resolve the evolution of fungal bioluminescence.</title>
        <authorList>
            <person name="Tsai I.J."/>
        </authorList>
    </citation>
    <scope>NUCLEOTIDE SEQUENCE</scope>
    <source>
        <strain evidence="2">110903Hualien_Pintung</strain>
    </source>
</reference>
<dbReference type="EMBL" id="JACAZE010000021">
    <property type="protein sequence ID" value="KAF7293318.1"/>
    <property type="molecule type" value="Genomic_DNA"/>
</dbReference>
<keyword evidence="3" id="KW-1185">Reference proteome</keyword>